<dbReference type="GO" id="GO:0005634">
    <property type="term" value="C:nucleus"/>
    <property type="evidence" value="ECO:0007669"/>
    <property type="project" value="UniProtKB-SubCell"/>
</dbReference>
<dbReference type="AlphaFoldDB" id="A0A4Y1R8M1"/>
<evidence type="ECO:0000313" key="7">
    <source>
        <dbReference type="EMBL" id="BBH00356.1"/>
    </source>
</evidence>
<keyword evidence="4" id="KW-0539">Nucleus</keyword>
<feature type="domain" description="Myb-like" evidence="5">
    <location>
        <begin position="9"/>
        <end position="78"/>
    </location>
</feature>
<dbReference type="EMBL" id="AP019299">
    <property type="protein sequence ID" value="BBH00356.1"/>
    <property type="molecule type" value="Genomic_DNA"/>
</dbReference>
<comment type="subcellular location">
    <subcellularLocation>
        <location evidence="1">Nucleus</location>
    </subcellularLocation>
</comment>
<dbReference type="PROSITE" id="PS50090">
    <property type="entry name" value="MYB_LIKE"/>
    <property type="match status" value="2"/>
</dbReference>
<dbReference type="FunFam" id="1.10.10.60:FF:000204">
    <property type="entry name" value="transcription factor MYB80"/>
    <property type="match status" value="1"/>
</dbReference>
<name>A0A4Y1R8M1_PRUDU</name>
<keyword evidence="7" id="KW-0371">Homeobox</keyword>
<evidence type="ECO:0000256" key="2">
    <source>
        <dbReference type="ARBA" id="ARBA00022737"/>
    </source>
</evidence>
<gene>
    <name evidence="7" type="ORF">Prudu_010322</name>
</gene>
<dbReference type="InterPro" id="IPR015495">
    <property type="entry name" value="Myb_TF_plants"/>
</dbReference>
<dbReference type="Gene3D" id="1.10.10.60">
    <property type="entry name" value="Homeodomain-like"/>
    <property type="match status" value="2"/>
</dbReference>
<proteinExistence type="predicted"/>
<feature type="domain" description="HTH myb-type" evidence="6">
    <location>
        <begin position="79"/>
        <end position="133"/>
    </location>
</feature>
<reference evidence="7" key="1">
    <citation type="journal article" date="2019" name="Science">
        <title>Mutation of a bHLH transcription factor allowed almond domestication.</title>
        <authorList>
            <person name="Sanchez-Perez R."/>
            <person name="Pavan S."/>
            <person name="Mazzeo R."/>
            <person name="Moldovan C."/>
            <person name="Aiese Cigliano R."/>
            <person name="Del Cueto J."/>
            <person name="Ricciardi F."/>
            <person name="Lotti C."/>
            <person name="Ricciardi L."/>
            <person name="Dicenta F."/>
            <person name="Lopez-Marques R.L."/>
            <person name="Lindberg Moller B."/>
        </authorList>
    </citation>
    <scope>NUCLEOTIDE SEQUENCE</scope>
</reference>
<accession>A0A4Y1R8M1</accession>
<dbReference type="PANTHER" id="PTHR47994:SF5">
    <property type="entry name" value="F14D16.11-RELATED"/>
    <property type="match status" value="1"/>
</dbReference>
<keyword evidence="3 7" id="KW-0238">DNA-binding</keyword>
<dbReference type="PANTHER" id="PTHR47994">
    <property type="entry name" value="F14D16.11-RELATED"/>
    <property type="match status" value="1"/>
</dbReference>
<evidence type="ECO:0000259" key="6">
    <source>
        <dbReference type="PROSITE" id="PS51294"/>
    </source>
</evidence>
<dbReference type="CDD" id="cd00167">
    <property type="entry name" value="SANT"/>
    <property type="match status" value="2"/>
</dbReference>
<dbReference type="PROSITE" id="PS51294">
    <property type="entry name" value="HTH_MYB"/>
    <property type="match status" value="2"/>
</dbReference>
<protein>
    <submittedName>
        <fullName evidence="7">Duplicated homeodomain-like superfamily protein</fullName>
    </submittedName>
</protein>
<dbReference type="InterPro" id="IPR001005">
    <property type="entry name" value="SANT/Myb"/>
</dbReference>
<sequence>MKMPPCCDKSNVKRGIWTAAEDAKLLAYISKHGVGNWTLVLLTSYSYIQVSKLSICMSLFAGLNRCGKSCRLRWTNYLRPDLIHDSFTPQEEEHIINLHEAIGSRWSLIAKLLPGRTDNDVKNYWNTKLKKKLSKMGIDPVTHKPFSQILSDYGNISSLPSIDNQFGSFFKNLNNTFVPKSEPSSGITGLPLGVNTYSNMMMNPIGSDNSTASTLSLGIVAQFQEINQDSVQVQPHFLNEVASSCSSSSSPHATDHQLSSQPTYLCQQSHHEAQITPSSSFNWSEFLLHEPFSSADKLKQEQDFHGTMMSSSSALPTLAGGSEHNLKATTQACGFGSSAINIGGQRNNNLAHDQASSSSMTSFVDTILGQDSEMQAAFPELLDASFDY</sequence>
<evidence type="ECO:0000256" key="3">
    <source>
        <dbReference type="ARBA" id="ARBA00023125"/>
    </source>
</evidence>
<evidence type="ECO:0000259" key="5">
    <source>
        <dbReference type="PROSITE" id="PS50090"/>
    </source>
</evidence>
<evidence type="ECO:0000256" key="1">
    <source>
        <dbReference type="ARBA" id="ARBA00004123"/>
    </source>
</evidence>
<keyword evidence="2" id="KW-0677">Repeat</keyword>
<evidence type="ECO:0000256" key="4">
    <source>
        <dbReference type="ARBA" id="ARBA00023242"/>
    </source>
</evidence>
<feature type="domain" description="HTH myb-type" evidence="6">
    <location>
        <begin position="9"/>
        <end position="78"/>
    </location>
</feature>
<dbReference type="GO" id="GO:0003677">
    <property type="term" value="F:DNA binding"/>
    <property type="evidence" value="ECO:0007669"/>
    <property type="project" value="UniProtKB-KW"/>
</dbReference>
<feature type="domain" description="Myb-like" evidence="5">
    <location>
        <begin position="79"/>
        <end position="129"/>
    </location>
</feature>
<dbReference type="InterPro" id="IPR017930">
    <property type="entry name" value="Myb_dom"/>
</dbReference>
<dbReference type="SMART" id="SM00717">
    <property type="entry name" value="SANT"/>
    <property type="match status" value="2"/>
</dbReference>
<dbReference type="InterPro" id="IPR009057">
    <property type="entry name" value="Homeodomain-like_sf"/>
</dbReference>
<organism evidence="7">
    <name type="scientific">Prunus dulcis</name>
    <name type="common">Almond</name>
    <name type="synonym">Amygdalus dulcis</name>
    <dbReference type="NCBI Taxonomy" id="3755"/>
    <lineage>
        <taxon>Eukaryota</taxon>
        <taxon>Viridiplantae</taxon>
        <taxon>Streptophyta</taxon>
        <taxon>Embryophyta</taxon>
        <taxon>Tracheophyta</taxon>
        <taxon>Spermatophyta</taxon>
        <taxon>Magnoliopsida</taxon>
        <taxon>eudicotyledons</taxon>
        <taxon>Gunneridae</taxon>
        <taxon>Pentapetalae</taxon>
        <taxon>rosids</taxon>
        <taxon>fabids</taxon>
        <taxon>Rosales</taxon>
        <taxon>Rosaceae</taxon>
        <taxon>Amygdaloideae</taxon>
        <taxon>Amygdaleae</taxon>
        <taxon>Prunus</taxon>
    </lineage>
</organism>
<dbReference type="SUPFAM" id="SSF46689">
    <property type="entry name" value="Homeodomain-like"/>
    <property type="match status" value="1"/>
</dbReference>
<dbReference type="Pfam" id="PF00249">
    <property type="entry name" value="Myb_DNA-binding"/>
    <property type="match status" value="2"/>
</dbReference>